<feature type="compositionally biased region" description="Pro residues" evidence="1">
    <location>
        <begin position="184"/>
        <end position="196"/>
    </location>
</feature>
<keyword evidence="4" id="KW-1185">Reference proteome</keyword>
<dbReference type="EMBL" id="JAULSN010000002">
    <property type="protein sequence ID" value="KAK3379353.1"/>
    <property type="molecule type" value="Genomic_DNA"/>
</dbReference>
<feature type="compositionally biased region" description="Low complexity" evidence="1">
    <location>
        <begin position="29"/>
        <end position="44"/>
    </location>
</feature>
<feature type="chain" id="PRO_5042155345" evidence="2">
    <location>
        <begin position="19"/>
        <end position="243"/>
    </location>
</feature>
<keyword evidence="2" id="KW-0732">Signal</keyword>
<protein>
    <submittedName>
        <fullName evidence="3">Uncharacterized protein</fullName>
    </submittedName>
</protein>
<proteinExistence type="predicted"/>
<organism evidence="3 4">
    <name type="scientific">Lasiosphaeria ovina</name>
    <dbReference type="NCBI Taxonomy" id="92902"/>
    <lineage>
        <taxon>Eukaryota</taxon>
        <taxon>Fungi</taxon>
        <taxon>Dikarya</taxon>
        <taxon>Ascomycota</taxon>
        <taxon>Pezizomycotina</taxon>
        <taxon>Sordariomycetes</taxon>
        <taxon>Sordariomycetidae</taxon>
        <taxon>Sordariales</taxon>
        <taxon>Lasiosphaeriaceae</taxon>
        <taxon>Lasiosphaeria</taxon>
    </lineage>
</organism>
<feature type="signal peptide" evidence="2">
    <location>
        <begin position="1"/>
        <end position="18"/>
    </location>
</feature>
<dbReference type="AlphaFoldDB" id="A0AAE0KMU4"/>
<evidence type="ECO:0000313" key="4">
    <source>
        <dbReference type="Proteomes" id="UP001287356"/>
    </source>
</evidence>
<name>A0AAE0KMU4_9PEZI</name>
<evidence type="ECO:0000256" key="2">
    <source>
        <dbReference type="SAM" id="SignalP"/>
    </source>
</evidence>
<sequence length="243" mass="25758">MPHKPLLSAFLSHHLSCAALTHRAADRTQASANKKSEAAASQAQIQPRKHRVFPDMTGRETGSPKNDSAALISCLHANSARQNTSGLVPRLAHHCHVHPHQQGLGSYVLCTGPASGASSALAEAAASHAWSQTRLLGSGWTAEEPSFVCGAIDAFPFGYFAQHPANNLMHLLMLAVVTTHDRPAAPPQAPPDPPLPSAAQKEAGKLADRERCATNPCNMWPMADEVVDHAGRAFSVAAVDADW</sequence>
<accession>A0AAE0KMU4</accession>
<gene>
    <name evidence="3" type="ORF">B0T24DRAFT_589929</name>
</gene>
<feature type="region of interest" description="Disordered" evidence="1">
    <location>
        <begin position="182"/>
        <end position="203"/>
    </location>
</feature>
<dbReference type="Proteomes" id="UP001287356">
    <property type="component" value="Unassembled WGS sequence"/>
</dbReference>
<reference evidence="3" key="1">
    <citation type="journal article" date="2023" name="Mol. Phylogenet. Evol.">
        <title>Genome-scale phylogeny and comparative genomics of the fungal order Sordariales.</title>
        <authorList>
            <person name="Hensen N."/>
            <person name="Bonometti L."/>
            <person name="Westerberg I."/>
            <person name="Brannstrom I.O."/>
            <person name="Guillou S."/>
            <person name="Cros-Aarteil S."/>
            <person name="Calhoun S."/>
            <person name="Haridas S."/>
            <person name="Kuo A."/>
            <person name="Mondo S."/>
            <person name="Pangilinan J."/>
            <person name="Riley R."/>
            <person name="LaButti K."/>
            <person name="Andreopoulos B."/>
            <person name="Lipzen A."/>
            <person name="Chen C."/>
            <person name="Yan M."/>
            <person name="Daum C."/>
            <person name="Ng V."/>
            <person name="Clum A."/>
            <person name="Steindorff A."/>
            <person name="Ohm R.A."/>
            <person name="Martin F."/>
            <person name="Silar P."/>
            <person name="Natvig D.O."/>
            <person name="Lalanne C."/>
            <person name="Gautier V."/>
            <person name="Ament-Velasquez S.L."/>
            <person name="Kruys A."/>
            <person name="Hutchinson M.I."/>
            <person name="Powell A.J."/>
            <person name="Barry K."/>
            <person name="Miller A.N."/>
            <person name="Grigoriev I.V."/>
            <person name="Debuchy R."/>
            <person name="Gladieux P."/>
            <person name="Hiltunen Thoren M."/>
            <person name="Johannesson H."/>
        </authorList>
    </citation>
    <scope>NUCLEOTIDE SEQUENCE</scope>
    <source>
        <strain evidence="3">CBS 958.72</strain>
    </source>
</reference>
<evidence type="ECO:0000256" key="1">
    <source>
        <dbReference type="SAM" id="MobiDB-lite"/>
    </source>
</evidence>
<feature type="region of interest" description="Disordered" evidence="1">
    <location>
        <begin position="27"/>
        <end position="49"/>
    </location>
</feature>
<evidence type="ECO:0000313" key="3">
    <source>
        <dbReference type="EMBL" id="KAK3379353.1"/>
    </source>
</evidence>
<comment type="caution">
    <text evidence="3">The sequence shown here is derived from an EMBL/GenBank/DDBJ whole genome shotgun (WGS) entry which is preliminary data.</text>
</comment>
<reference evidence="3" key="2">
    <citation type="submission" date="2023-06" db="EMBL/GenBank/DDBJ databases">
        <authorList>
            <consortium name="Lawrence Berkeley National Laboratory"/>
            <person name="Haridas S."/>
            <person name="Hensen N."/>
            <person name="Bonometti L."/>
            <person name="Westerberg I."/>
            <person name="Brannstrom I.O."/>
            <person name="Guillou S."/>
            <person name="Cros-Aarteil S."/>
            <person name="Calhoun S."/>
            <person name="Kuo A."/>
            <person name="Mondo S."/>
            <person name="Pangilinan J."/>
            <person name="Riley R."/>
            <person name="Labutti K."/>
            <person name="Andreopoulos B."/>
            <person name="Lipzen A."/>
            <person name="Chen C."/>
            <person name="Yanf M."/>
            <person name="Daum C."/>
            <person name="Ng V."/>
            <person name="Clum A."/>
            <person name="Steindorff A."/>
            <person name="Ohm R."/>
            <person name="Martin F."/>
            <person name="Silar P."/>
            <person name="Natvig D."/>
            <person name="Lalanne C."/>
            <person name="Gautier V."/>
            <person name="Ament-Velasquez S.L."/>
            <person name="Kruys A."/>
            <person name="Hutchinson M.I."/>
            <person name="Powell A.J."/>
            <person name="Barry K."/>
            <person name="Miller A.N."/>
            <person name="Grigoriev I.V."/>
            <person name="Debuchy R."/>
            <person name="Gladieux P."/>
            <person name="Thoren M.H."/>
            <person name="Johannesson H."/>
        </authorList>
    </citation>
    <scope>NUCLEOTIDE SEQUENCE</scope>
    <source>
        <strain evidence="3">CBS 958.72</strain>
    </source>
</reference>